<comment type="caution">
    <text evidence="7">The sequence shown here is derived from an EMBL/GenBank/DDBJ whole genome shotgun (WGS) entry which is preliminary data.</text>
</comment>
<dbReference type="Gene3D" id="3.40.50.150">
    <property type="entry name" value="Vaccinia Virus protein VP39"/>
    <property type="match status" value="1"/>
</dbReference>
<dbReference type="Proteomes" id="UP000264215">
    <property type="component" value="Unassembled WGS sequence"/>
</dbReference>
<dbReference type="EC" id="2.1.1.-" evidence="6"/>
<accession>A0A3D3TN87</accession>
<protein>
    <recommendedName>
        <fullName evidence="6">Ribosomal RNA small subunit methyltransferase G</fullName>
        <ecNumber evidence="6">2.1.1.-</ecNumber>
    </recommendedName>
    <alternativeName>
        <fullName evidence="6">16S rRNA 7-methylguanosine methyltransferase</fullName>
        <shortName evidence="6">16S rRNA m7G methyltransferase</shortName>
    </alternativeName>
</protein>
<dbReference type="SUPFAM" id="SSF53335">
    <property type="entry name" value="S-adenosyl-L-methionine-dependent methyltransferases"/>
    <property type="match status" value="1"/>
</dbReference>
<comment type="similarity">
    <text evidence="6">Belongs to the methyltransferase superfamily. RNA methyltransferase RsmG family.</text>
</comment>
<keyword evidence="3 6" id="KW-0489">Methyltransferase</keyword>
<keyword evidence="2 6" id="KW-0698">rRNA processing</keyword>
<dbReference type="AlphaFoldDB" id="A0A3D3TN87"/>
<comment type="caution">
    <text evidence="6">Lacks conserved residue(s) required for the propagation of feature annotation.</text>
</comment>
<sequence>MMFSFESFEPSLLSKCKRLIELMISSPHNLTSVRIFERAVTVHLEDVLIPFTNAMLTGSCVDIGSGGGIPGLVLAAVFPKSSWLLLDSIGKKTQEIERFAREMELSNVTVKTARAEEFALEERESFDSAFLRAVARCDVSMELAAPLVKIGGSIFLYKGPGWNEEKRFASVAEERLGLRLSQEKEYCLSDGSARFLVVYEKEVETPREFPRRVGMASKSPLGGSK</sequence>
<comment type="function">
    <text evidence="6">Specifically methylates the N7 position of a guanine in 16S rRNA.</text>
</comment>
<dbReference type="GO" id="GO:0005829">
    <property type="term" value="C:cytosol"/>
    <property type="evidence" value="ECO:0007669"/>
    <property type="project" value="TreeGrafter"/>
</dbReference>
<keyword evidence="4 6" id="KW-0808">Transferase</keyword>
<comment type="subcellular location">
    <subcellularLocation>
        <location evidence="6">Cytoplasm</location>
    </subcellularLocation>
</comment>
<organism evidence="7 8">
    <name type="scientific">Mesotoga infera</name>
    <dbReference type="NCBI Taxonomy" id="1236046"/>
    <lineage>
        <taxon>Bacteria</taxon>
        <taxon>Thermotogati</taxon>
        <taxon>Thermotogota</taxon>
        <taxon>Thermotogae</taxon>
        <taxon>Kosmotogales</taxon>
        <taxon>Kosmotogaceae</taxon>
        <taxon>Mesotoga</taxon>
    </lineage>
</organism>
<dbReference type="Pfam" id="PF02527">
    <property type="entry name" value="GidB"/>
    <property type="match status" value="1"/>
</dbReference>
<dbReference type="PANTHER" id="PTHR31760:SF0">
    <property type="entry name" value="S-ADENOSYL-L-METHIONINE-DEPENDENT METHYLTRANSFERASES SUPERFAMILY PROTEIN"/>
    <property type="match status" value="1"/>
</dbReference>
<gene>
    <name evidence="6" type="primary">rsmG</name>
    <name evidence="7" type="ORF">DIT26_08645</name>
</gene>
<reference evidence="7 8" key="1">
    <citation type="journal article" date="2018" name="Nat. Biotechnol.">
        <title>A standardized bacterial taxonomy based on genome phylogeny substantially revises the tree of life.</title>
        <authorList>
            <person name="Parks D.H."/>
            <person name="Chuvochina M."/>
            <person name="Waite D.W."/>
            <person name="Rinke C."/>
            <person name="Skarshewski A."/>
            <person name="Chaumeil P.A."/>
            <person name="Hugenholtz P."/>
        </authorList>
    </citation>
    <scope>NUCLEOTIDE SEQUENCE [LARGE SCALE GENOMIC DNA]</scope>
    <source>
        <strain evidence="7">UBA9905</strain>
    </source>
</reference>
<feature type="binding site" evidence="6">
    <location>
        <begin position="115"/>
        <end position="116"/>
    </location>
    <ligand>
        <name>S-adenosyl-L-methionine</name>
        <dbReference type="ChEBI" id="CHEBI:59789"/>
    </ligand>
</feature>
<evidence type="ECO:0000256" key="6">
    <source>
        <dbReference type="HAMAP-Rule" id="MF_00074"/>
    </source>
</evidence>
<evidence type="ECO:0000313" key="7">
    <source>
        <dbReference type="EMBL" id="HCO70620.1"/>
    </source>
</evidence>
<dbReference type="CDD" id="cd02440">
    <property type="entry name" value="AdoMet_MTases"/>
    <property type="match status" value="1"/>
</dbReference>
<dbReference type="HAMAP" id="MF_00074">
    <property type="entry name" value="16SrRNA_methyltr_G"/>
    <property type="match status" value="1"/>
</dbReference>
<proteinExistence type="inferred from homology"/>
<feature type="binding site" evidence="6">
    <location>
        <position position="132"/>
    </location>
    <ligand>
        <name>S-adenosyl-L-methionine</name>
        <dbReference type="ChEBI" id="CHEBI:59789"/>
    </ligand>
</feature>
<keyword evidence="5 6" id="KW-0949">S-adenosyl-L-methionine</keyword>
<dbReference type="InterPro" id="IPR029063">
    <property type="entry name" value="SAM-dependent_MTases_sf"/>
</dbReference>
<evidence type="ECO:0000313" key="8">
    <source>
        <dbReference type="Proteomes" id="UP000264215"/>
    </source>
</evidence>
<dbReference type="InterPro" id="IPR003682">
    <property type="entry name" value="rRNA_ssu_MeTfrase_G"/>
</dbReference>
<dbReference type="PANTHER" id="PTHR31760">
    <property type="entry name" value="S-ADENOSYL-L-METHIONINE-DEPENDENT METHYLTRANSFERASES SUPERFAMILY PROTEIN"/>
    <property type="match status" value="1"/>
</dbReference>
<evidence type="ECO:0000256" key="2">
    <source>
        <dbReference type="ARBA" id="ARBA00022552"/>
    </source>
</evidence>
<evidence type="ECO:0000256" key="1">
    <source>
        <dbReference type="ARBA" id="ARBA00022490"/>
    </source>
</evidence>
<evidence type="ECO:0000256" key="4">
    <source>
        <dbReference type="ARBA" id="ARBA00022679"/>
    </source>
</evidence>
<keyword evidence="1 6" id="KW-0963">Cytoplasm</keyword>
<dbReference type="GO" id="GO:0070043">
    <property type="term" value="F:rRNA (guanine-N7-)-methyltransferase activity"/>
    <property type="evidence" value="ECO:0007669"/>
    <property type="project" value="UniProtKB-UniRule"/>
</dbReference>
<dbReference type="EMBL" id="DQBS01000193">
    <property type="protein sequence ID" value="HCO70620.1"/>
    <property type="molecule type" value="Genomic_DNA"/>
</dbReference>
<name>A0A3D3TN87_9BACT</name>
<evidence type="ECO:0000256" key="5">
    <source>
        <dbReference type="ARBA" id="ARBA00022691"/>
    </source>
</evidence>
<feature type="binding site" evidence="6">
    <location>
        <position position="64"/>
    </location>
    <ligand>
        <name>S-adenosyl-L-methionine</name>
        <dbReference type="ChEBI" id="CHEBI:59789"/>
    </ligand>
</feature>
<evidence type="ECO:0000256" key="3">
    <source>
        <dbReference type="ARBA" id="ARBA00022603"/>
    </source>
</evidence>